<dbReference type="EMBL" id="BDSP01000253">
    <property type="protein sequence ID" value="GAX27202.1"/>
    <property type="molecule type" value="Genomic_DNA"/>
</dbReference>
<feature type="compositionally biased region" description="Polar residues" evidence="1">
    <location>
        <begin position="53"/>
        <end position="66"/>
    </location>
</feature>
<name>A0A1Z5KMA7_FISSO</name>
<accession>A0A1Z5KMA7</accession>
<evidence type="ECO:0000313" key="2">
    <source>
        <dbReference type="EMBL" id="GAX27202.1"/>
    </source>
</evidence>
<reference evidence="2 3" key="1">
    <citation type="journal article" date="2015" name="Plant Cell">
        <title>Oil accumulation by the oleaginous diatom Fistulifera solaris as revealed by the genome and transcriptome.</title>
        <authorList>
            <person name="Tanaka T."/>
            <person name="Maeda Y."/>
            <person name="Veluchamy A."/>
            <person name="Tanaka M."/>
            <person name="Abida H."/>
            <person name="Marechal E."/>
            <person name="Bowler C."/>
            <person name="Muto M."/>
            <person name="Sunaga Y."/>
            <person name="Tanaka M."/>
            <person name="Yoshino T."/>
            <person name="Taniguchi T."/>
            <person name="Fukuda Y."/>
            <person name="Nemoto M."/>
            <person name="Matsumoto M."/>
            <person name="Wong P.S."/>
            <person name="Aburatani S."/>
            <person name="Fujibuchi W."/>
        </authorList>
    </citation>
    <scope>NUCLEOTIDE SEQUENCE [LARGE SCALE GENOMIC DNA]</scope>
    <source>
        <strain evidence="2 3">JPCC DA0580</strain>
    </source>
</reference>
<keyword evidence="3" id="KW-1185">Reference proteome</keyword>
<feature type="region of interest" description="Disordered" evidence="1">
    <location>
        <begin position="108"/>
        <end position="127"/>
    </location>
</feature>
<dbReference type="Proteomes" id="UP000198406">
    <property type="component" value="Unassembled WGS sequence"/>
</dbReference>
<comment type="caution">
    <text evidence="2">The sequence shown here is derived from an EMBL/GenBank/DDBJ whole genome shotgun (WGS) entry which is preliminary data.</text>
</comment>
<protein>
    <submittedName>
        <fullName evidence="2">Uncharacterized protein</fullName>
    </submittedName>
</protein>
<dbReference type="InParanoid" id="A0A1Z5KMA7"/>
<dbReference type="OrthoDB" id="56346at2759"/>
<evidence type="ECO:0000313" key="3">
    <source>
        <dbReference type="Proteomes" id="UP000198406"/>
    </source>
</evidence>
<feature type="region of interest" description="Disordered" evidence="1">
    <location>
        <begin position="344"/>
        <end position="388"/>
    </location>
</feature>
<feature type="compositionally biased region" description="Low complexity" evidence="1">
    <location>
        <begin position="1"/>
        <end position="11"/>
    </location>
</feature>
<evidence type="ECO:0000256" key="1">
    <source>
        <dbReference type="SAM" id="MobiDB-lite"/>
    </source>
</evidence>
<sequence>MSSSERSSTEQSDIHSTPVRGKDNRNTIDGESSSLTGIRPLTRKLDQLLLSDSMRNTTVTPDSSRASPVDGGSPVTSQVSMGSVHRSTAAGLLPKHYDLTPVMRNTSHEYVEDRKKKKDRSRMVSPDDQDMLYGEHLALPTGLGSHEIGPSMPGLHTERKSGLDEPIQFPSRKFYTFTSREQYEDSIFHPHNHQPSGLIQYQPDRDDDFRDIGILNEEGLEEIFAIRGERSGEEIHRRLDVQENSISSMGERNSSIPSIHLAYSMHGSIASYTECDDEESIQFLRDDGSLSSRGSSLYLPDQDDLTGPGLTLGPSQRGAVVLDELHRVMKERKPKPMEWLQSMEAKQGQVAEAASSKLLRRHTSDELPQRRQTMPAIFTSADARIHTP</sequence>
<proteinExistence type="predicted"/>
<organism evidence="2 3">
    <name type="scientific">Fistulifera solaris</name>
    <name type="common">Oleaginous diatom</name>
    <dbReference type="NCBI Taxonomy" id="1519565"/>
    <lineage>
        <taxon>Eukaryota</taxon>
        <taxon>Sar</taxon>
        <taxon>Stramenopiles</taxon>
        <taxon>Ochrophyta</taxon>
        <taxon>Bacillariophyta</taxon>
        <taxon>Bacillariophyceae</taxon>
        <taxon>Bacillariophycidae</taxon>
        <taxon>Naviculales</taxon>
        <taxon>Naviculaceae</taxon>
        <taxon>Fistulifera</taxon>
    </lineage>
</organism>
<feature type="region of interest" description="Disordered" evidence="1">
    <location>
        <begin position="1"/>
        <end position="81"/>
    </location>
</feature>
<dbReference type="AlphaFoldDB" id="A0A1Z5KMA7"/>
<gene>
    <name evidence="2" type="ORF">FisN_13Lh245</name>
</gene>